<dbReference type="CDD" id="cd01949">
    <property type="entry name" value="GGDEF"/>
    <property type="match status" value="1"/>
</dbReference>
<dbReference type="PROSITE" id="PS50887">
    <property type="entry name" value="GGDEF"/>
    <property type="match status" value="1"/>
</dbReference>
<dbReference type="InterPro" id="IPR001633">
    <property type="entry name" value="EAL_dom"/>
</dbReference>
<feature type="domain" description="GGDEF" evidence="5">
    <location>
        <begin position="429"/>
        <end position="560"/>
    </location>
</feature>
<dbReference type="SUPFAM" id="SSF141868">
    <property type="entry name" value="EAL domain-like"/>
    <property type="match status" value="1"/>
</dbReference>
<dbReference type="Gene3D" id="3.20.20.450">
    <property type="entry name" value="EAL domain"/>
    <property type="match status" value="1"/>
</dbReference>
<dbReference type="FunFam" id="3.20.20.450:FF:000001">
    <property type="entry name" value="Cyclic di-GMP phosphodiesterase yahA"/>
    <property type="match status" value="1"/>
</dbReference>
<dbReference type="SUPFAM" id="SSF55073">
    <property type="entry name" value="Nucleotide cyclase"/>
    <property type="match status" value="1"/>
</dbReference>
<accession>A0A5P1REL7</accession>
<dbReference type="SMART" id="SM01080">
    <property type="entry name" value="CHASE2"/>
    <property type="match status" value="1"/>
</dbReference>
<dbReference type="RefSeq" id="WP_138988098.1">
    <property type="nucleotide sequence ID" value="NZ_CP043869.1"/>
</dbReference>
<dbReference type="PANTHER" id="PTHR44757">
    <property type="entry name" value="DIGUANYLATE CYCLASE DGCP"/>
    <property type="match status" value="1"/>
</dbReference>
<dbReference type="PANTHER" id="PTHR44757:SF2">
    <property type="entry name" value="BIOFILM ARCHITECTURE MAINTENANCE PROTEIN MBAA"/>
    <property type="match status" value="1"/>
</dbReference>
<keyword evidence="2" id="KW-0973">c-di-GMP</keyword>
<dbReference type="Proteomes" id="UP000324760">
    <property type="component" value="Chromosome"/>
</dbReference>
<protein>
    <recommendedName>
        <fullName evidence="1">cyclic-guanylate-specific phosphodiesterase</fullName>
        <ecNumber evidence="1">3.1.4.52</ecNumber>
    </recommendedName>
</protein>
<dbReference type="PROSITE" id="PS50883">
    <property type="entry name" value="EAL"/>
    <property type="match status" value="1"/>
</dbReference>
<evidence type="ECO:0000256" key="2">
    <source>
        <dbReference type="ARBA" id="ARBA00022636"/>
    </source>
</evidence>
<keyword evidence="3" id="KW-0472">Membrane</keyword>
<feature type="domain" description="EAL" evidence="4">
    <location>
        <begin position="569"/>
        <end position="822"/>
    </location>
</feature>
<dbReference type="InterPro" id="IPR029787">
    <property type="entry name" value="Nucleotide_cyclase"/>
</dbReference>
<evidence type="ECO:0000259" key="4">
    <source>
        <dbReference type="PROSITE" id="PS50883"/>
    </source>
</evidence>
<dbReference type="EMBL" id="CP043869">
    <property type="protein sequence ID" value="QEQ98084.1"/>
    <property type="molecule type" value="Genomic_DNA"/>
</dbReference>
<dbReference type="Pfam" id="PF05226">
    <property type="entry name" value="CHASE2"/>
    <property type="match status" value="1"/>
</dbReference>
<dbReference type="InterPro" id="IPR052155">
    <property type="entry name" value="Biofilm_reg_signaling"/>
</dbReference>
<dbReference type="AlphaFoldDB" id="A0A5P1REL7"/>
<keyword evidence="7" id="KW-1185">Reference proteome</keyword>
<dbReference type="Pfam" id="PF00990">
    <property type="entry name" value="GGDEF"/>
    <property type="match status" value="1"/>
</dbReference>
<dbReference type="Pfam" id="PF00563">
    <property type="entry name" value="EAL"/>
    <property type="match status" value="1"/>
</dbReference>
<feature type="transmembrane region" description="Helical" evidence="3">
    <location>
        <begin position="23"/>
        <end position="42"/>
    </location>
</feature>
<dbReference type="OrthoDB" id="9813903at2"/>
<dbReference type="NCBIfam" id="TIGR00254">
    <property type="entry name" value="GGDEF"/>
    <property type="match status" value="1"/>
</dbReference>
<dbReference type="EC" id="3.1.4.52" evidence="1"/>
<feature type="transmembrane region" description="Helical" evidence="3">
    <location>
        <begin position="360"/>
        <end position="378"/>
    </location>
</feature>
<dbReference type="SMART" id="SM00052">
    <property type="entry name" value="EAL"/>
    <property type="match status" value="1"/>
</dbReference>
<sequence length="828" mass="92781">MAEDDWLWHIRCDVALMNAFRQVSLFNLVLLVLCLSIPAFLVENTYLQRFNWIYYDMVHGLMGQQPSDEVVIVAIDEKSLKALGRWPWSRHVHANLLHKINPLTPKAVGFDILFPETETLEADTALADAIKASGRVVLAMAPEVSAQGIITSELLPEAKLAASAYALGHVDFELSVDGICRSVYLYAGLGNSHWQAFALALYSTATHKQLEPNFQNIQGDYWVRDKLTYIPFLKDGRPQQVSYIDVLQGRADDQLRHKIVLIGATAEGLGDQLATPVSGGRQMMPGVEMNAHLLTALLNQRFFTHASYVAQFSYGVLLTALFCGLLYLFGRTHHLILLVVFTVAQILLSFVLLRLFQYWLPPFVGLVAVGVVYVIWSWRAQLKVKQEIRRLNQDLSHQAEYDAVSMLPNRKALEAQLQQQLKAAKASGYLVGVYVINVGETRLINDQLGFKVVDELLTRAADRIRLVLGHNTILAKVNGEFTIVDSAQTELRIKHIGGRLLQMLQKPFHWEGQDYYLPPSIGISVFPEDGLSSESLINNAFTAMHRARLDQNRGLLFFSKKMKQDLVQQSALENDLRKALQRQEFIVYYQPQIGVESGQIVGAEALLRWRHKARGMVPPDEFIPLAEKLGLIDEIGEWVLQQACIAAKAWSGRYMHPLRVAVNVSAYQLSETFVEKVAHALVKTQLPAECLELEVTETALMSNLDVTCQVLNQIKALGVKIAVDDFGTGYSSLNYLKMFPVDRLKIDRTFTQDIGLQASCEDITLSIIAMAHRLGLEVVAEGVETHVQAAFLKAQSCHLLQGYLYGKPMPLEAFHRFLSDSSVSDELS</sequence>
<keyword evidence="3" id="KW-1133">Transmembrane helix</keyword>
<dbReference type="Gene3D" id="3.30.70.270">
    <property type="match status" value="1"/>
</dbReference>
<proteinExistence type="predicted"/>
<dbReference type="InterPro" id="IPR035919">
    <property type="entry name" value="EAL_sf"/>
</dbReference>
<organism evidence="6 7">
    <name type="scientific">Neptunomonas concharum</name>
    <dbReference type="NCBI Taxonomy" id="1031538"/>
    <lineage>
        <taxon>Bacteria</taxon>
        <taxon>Pseudomonadati</taxon>
        <taxon>Pseudomonadota</taxon>
        <taxon>Gammaproteobacteria</taxon>
        <taxon>Oceanospirillales</taxon>
        <taxon>Oceanospirillaceae</taxon>
        <taxon>Neptunomonas</taxon>
    </lineage>
</organism>
<feature type="transmembrane region" description="Helical" evidence="3">
    <location>
        <begin position="335"/>
        <end position="353"/>
    </location>
</feature>
<evidence type="ECO:0000313" key="6">
    <source>
        <dbReference type="EMBL" id="QEQ98084.1"/>
    </source>
</evidence>
<dbReference type="GO" id="GO:0071111">
    <property type="term" value="F:cyclic-guanylate-specific phosphodiesterase activity"/>
    <property type="evidence" value="ECO:0007669"/>
    <property type="project" value="UniProtKB-EC"/>
</dbReference>
<keyword evidence="3" id="KW-0812">Transmembrane</keyword>
<dbReference type="KEGG" id="ncu:F0U83_15955"/>
<evidence type="ECO:0000313" key="7">
    <source>
        <dbReference type="Proteomes" id="UP000324760"/>
    </source>
</evidence>
<evidence type="ECO:0000259" key="5">
    <source>
        <dbReference type="PROSITE" id="PS50887"/>
    </source>
</evidence>
<evidence type="ECO:0000256" key="1">
    <source>
        <dbReference type="ARBA" id="ARBA00012282"/>
    </source>
</evidence>
<dbReference type="InterPro" id="IPR007890">
    <property type="entry name" value="CHASE2"/>
</dbReference>
<evidence type="ECO:0000256" key="3">
    <source>
        <dbReference type="SAM" id="Phobius"/>
    </source>
</evidence>
<reference evidence="6 7" key="1">
    <citation type="journal article" date="2019" name="Biochem. Eng. J.">
        <title>Metabolic engineering of the marine bacteria Neptunomonas concharum for the production of acetoin and meso-2,3-butanediol from acetate.</title>
        <authorList>
            <person name="Li W."/>
            <person name="Pu N."/>
            <person name="Liu C.-X."/>
            <person name="Yuan Q.-P."/>
            <person name="Li Z.-J."/>
        </authorList>
    </citation>
    <scope>NUCLEOTIDE SEQUENCE [LARGE SCALE GENOMIC DNA]</scope>
    <source>
        <strain evidence="6 7">JCM17730</strain>
    </source>
</reference>
<feature type="transmembrane region" description="Helical" evidence="3">
    <location>
        <begin position="308"/>
        <end position="329"/>
    </location>
</feature>
<dbReference type="InterPro" id="IPR000160">
    <property type="entry name" value="GGDEF_dom"/>
</dbReference>
<dbReference type="SMART" id="SM00267">
    <property type="entry name" value="GGDEF"/>
    <property type="match status" value="1"/>
</dbReference>
<dbReference type="CDD" id="cd01948">
    <property type="entry name" value="EAL"/>
    <property type="match status" value="1"/>
</dbReference>
<dbReference type="InterPro" id="IPR043128">
    <property type="entry name" value="Rev_trsase/Diguanyl_cyclase"/>
</dbReference>
<name>A0A5P1REL7_9GAMM</name>
<gene>
    <name evidence="6" type="ORF">F0U83_15955</name>
</gene>